<feature type="transmembrane region" description="Helical" evidence="1">
    <location>
        <begin position="159"/>
        <end position="177"/>
    </location>
</feature>
<proteinExistence type="predicted"/>
<keyword evidence="1" id="KW-1133">Transmembrane helix</keyword>
<dbReference type="PhylomeDB" id="B3S9A0"/>
<evidence type="ECO:0000259" key="2">
    <source>
        <dbReference type="Pfam" id="PF00892"/>
    </source>
</evidence>
<dbReference type="RefSeq" id="XP_002116867.1">
    <property type="nucleotide sequence ID" value="XM_002116831.1"/>
</dbReference>
<dbReference type="EMBL" id="DS985258">
    <property type="protein sequence ID" value="EDV20667.1"/>
    <property type="molecule type" value="Genomic_DNA"/>
</dbReference>
<dbReference type="AlphaFoldDB" id="B3S9A0"/>
<keyword evidence="4" id="KW-1185">Reference proteome</keyword>
<dbReference type="InterPro" id="IPR037185">
    <property type="entry name" value="EmrE-like"/>
</dbReference>
<sequence length="263" mass="28849">FREAILVCGKEGFTYKGATKRMLALSVLASASIYTYYSALMFTSSTDVTAIYSSATAFVYVLSLIWLKETFVVLRMLAVLLSIVGVVLVAYSEGLGSFAALGVLLTAVSALFAAFFRVLVKRIVAGPSISQTAMLLSIVGFYTLITLWIPTLILHCTGVQVLSAASFPWPFFLMIFFHALYDLLLCIGIAITYPVYASMGPLFAIPMNAAIDVSYRQEVFNIYKILGTVLLMVAFIILSIPIPKMIAFSAKVRKIVTFRSCRQ</sequence>
<dbReference type="PANTHER" id="PTHR19346:SF4">
    <property type="entry name" value="SUGAR PHOSPHATE TRANSPORTER DOMAIN-CONTAINING PROTEIN"/>
    <property type="match status" value="1"/>
</dbReference>
<dbReference type="Proteomes" id="UP000009022">
    <property type="component" value="Unassembled WGS sequence"/>
</dbReference>
<feature type="non-terminal residue" evidence="3">
    <location>
        <position position="1"/>
    </location>
</feature>
<feature type="transmembrane region" description="Helical" evidence="1">
    <location>
        <begin position="225"/>
        <end position="243"/>
    </location>
</feature>
<reference evidence="3 4" key="1">
    <citation type="journal article" date="2008" name="Nature">
        <title>The Trichoplax genome and the nature of placozoans.</title>
        <authorList>
            <person name="Srivastava M."/>
            <person name="Begovic E."/>
            <person name="Chapman J."/>
            <person name="Putnam N.H."/>
            <person name="Hellsten U."/>
            <person name="Kawashima T."/>
            <person name="Kuo A."/>
            <person name="Mitros T."/>
            <person name="Salamov A."/>
            <person name="Carpenter M.L."/>
            <person name="Signorovitch A.Y."/>
            <person name="Moreno M.A."/>
            <person name="Kamm K."/>
            <person name="Grimwood J."/>
            <person name="Schmutz J."/>
            <person name="Shapiro H."/>
            <person name="Grigoriev I.V."/>
            <person name="Buss L.W."/>
            <person name="Schierwater B."/>
            <person name="Dellaporta S.L."/>
            <person name="Rokhsar D.S."/>
        </authorList>
    </citation>
    <scope>NUCLEOTIDE SEQUENCE [LARGE SCALE GENOMIC DNA]</scope>
    <source>
        <strain evidence="3 4">Grell-BS-1999</strain>
    </source>
</reference>
<feature type="transmembrane region" description="Helical" evidence="1">
    <location>
        <begin position="49"/>
        <end position="67"/>
    </location>
</feature>
<dbReference type="OrthoDB" id="10062838at2759"/>
<dbReference type="InterPro" id="IPR000620">
    <property type="entry name" value="EamA_dom"/>
</dbReference>
<dbReference type="Pfam" id="PF00892">
    <property type="entry name" value="EamA"/>
    <property type="match status" value="1"/>
</dbReference>
<evidence type="ECO:0000313" key="4">
    <source>
        <dbReference type="Proteomes" id="UP000009022"/>
    </source>
</evidence>
<feature type="transmembrane region" description="Helical" evidence="1">
    <location>
        <begin position="72"/>
        <end position="92"/>
    </location>
</feature>
<gene>
    <name evidence="3" type="ORF">TRIADDRAFT_31648</name>
</gene>
<feature type="transmembrane region" description="Helical" evidence="1">
    <location>
        <begin position="98"/>
        <end position="120"/>
    </location>
</feature>
<protein>
    <recommendedName>
        <fullName evidence="2">EamA domain-containing protein</fullName>
    </recommendedName>
</protein>
<dbReference type="CTD" id="6758080"/>
<dbReference type="InterPro" id="IPR026505">
    <property type="entry name" value="Solute_c_fam_35_mem_F3/F4"/>
</dbReference>
<organism evidence="3 4">
    <name type="scientific">Trichoplax adhaerens</name>
    <name type="common">Trichoplax reptans</name>
    <dbReference type="NCBI Taxonomy" id="10228"/>
    <lineage>
        <taxon>Eukaryota</taxon>
        <taxon>Metazoa</taxon>
        <taxon>Placozoa</taxon>
        <taxon>Uniplacotomia</taxon>
        <taxon>Trichoplacea</taxon>
        <taxon>Trichoplacidae</taxon>
        <taxon>Trichoplax</taxon>
    </lineage>
</organism>
<evidence type="ECO:0000313" key="3">
    <source>
        <dbReference type="EMBL" id="EDV20667.1"/>
    </source>
</evidence>
<name>B3S9A0_TRIAD</name>
<accession>B3S9A0</accession>
<keyword evidence="1" id="KW-0812">Transmembrane</keyword>
<evidence type="ECO:0000256" key="1">
    <source>
        <dbReference type="SAM" id="Phobius"/>
    </source>
</evidence>
<feature type="transmembrane region" description="Helical" evidence="1">
    <location>
        <begin position="184"/>
        <end position="205"/>
    </location>
</feature>
<dbReference type="GeneID" id="6758080"/>
<dbReference type="SUPFAM" id="SSF103481">
    <property type="entry name" value="Multidrug resistance efflux transporter EmrE"/>
    <property type="match status" value="1"/>
</dbReference>
<feature type="transmembrane region" description="Helical" evidence="1">
    <location>
        <begin position="23"/>
        <end position="43"/>
    </location>
</feature>
<keyword evidence="1" id="KW-0472">Membrane</keyword>
<dbReference type="PANTHER" id="PTHR19346">
    <property type="entry name" value="SUGAR PHOSPHATE TRANSPORTER DOMAIN-CONTAINING PROTEIN"/>
    <property type="match status" value="1"/>
</dbReference>
<dbReference type="KEGG" id="tad:TRIADDRAFT_31648"/>
<dbReference type="eggNOG" id="KOG4314">
    <property type="taxonomic scope" value="Eukaryota"/>
</dbReference>
<feature type="transmembrane region" description="Helical" evidence="1">
    <location>
        <begin position="132"/>
        <end position="153"/>
    </location>
</feature>
<dbReference type="GO" id="GO:0016020">
    <property type="term" value="C:membrane"/>
    <property type="evidence" value="ECO:0007669"/>
    <property type="project" value="InterPro"/>
</dbReference>
<dbReference type="InParanoid" id="B3S9A0"/>
<feature type="domain" description="EamA" evidence="2">
    <location>
        <begin position="17"/>
        <end position="90"/>
    </location>
</feature>
<dbReference type="HOGENOM" id="CLU_022280_1_0_1"/>